<dbReference type="InterPro" id="IPR046208">
    <property type="entry name" value="DUF6241"/>
</dbReference>
<dbReference type="Proteomes" id="UP001232245">
    <property type="component" value="Unassembled WGS sequence"/>
</dbReference>
<keyword evidence="1" id="KW-1133">Transmembrane helix</keyword>
<organism evidence="2 3">
    <name type="scientific">Metabacillus niabensis</name>
    <dbReference type="NCBI Taxonomy" id="324854"/>
    <lineage>
        <taxon>Bacteria</taxon>
        <taxon>Bacillati</taxon>
        <taxon>Bacillota</taxon>
        <taxon>Bacilli</taxon>
        <taxon>Bacillales</taxon>
        <taxon>Bacillaceae</taxon>
        <taxon>Metabacillus</taxon>
    </lineage>
</organism>
<gene>
    <name evidence="2" type="ORF">J2S02_004993</name>
</gene>
<sequence>MKKILIIVSCSIIIAALVLYFTFTNLSKDSVTKKESASINVEKQEKGQIIEIEEADAKPVAEEFPLEMSEEKIRDAIHGMSHQKVKADKKWGFIPLTSERVNRLIEVVKANQSTYKNSTTYLEILERWAKNDFSQVDKDHNTIWELQNGNVGRATGILSHEEEMEFIQEYYDVEGT</sequence>
<comment type="caution">
    <text evidence="2">The sequence shown here is derived from an EMBL/GenBank/DDBJ whole genome shotgun (WGS) entry which is preliminary data.</text>
</comment>
<proteinExistence type="predicted"/>
<evidence type="ECO:0000256" key="1">
    <source>
        <dbReference type="SAM" id="Phobius"/>
    </source>
</evidence>
<keyword evidence="1" id="KW-0472">Membrane</keyword>
<feature type="transmembrane region" description="Helical" evidence="1">
    <location>
        <begin position="6"/>
        <end position="26"/>
    </location>
</feature>
<evidence type="ECO:0000313" key="2">
    <source>
        <dbReference type="EMBL" id="MDQ0228607.1"/>
    </source>
</evidence>
<accession>A0ABT9Z9S9</accession>
<name>A0ABT9Z9S9_9BACI</name>
<protein>
    <submittedName>
        <fullName evidence="2">Uncharacterized protein</fullName>
    </submittedName>
</protein>
<reference evidence="2 3" key="1">
    <citation type="submission" date="2023-07" db="EMBL/GenBank/DDBJ databases">
        <title>Genomic Encyclopedia of Type Strains, Phase IV (KMG-IV): sequencing the most valuable type-strain genomes for metagenomic binning, comparative biology and taxonomic classification.</title>
        <authorList>
            <person name="Goeker M."/>
        </authorList>
    </citation>
    <scope>NUCLEOTIDE SEQUENCE [LARGE SCALE GENOMIC DNA]</scope>
    <source>
        <strain evidence="2 3">DSM 17723</strain>
    </source>
</reference>
<keyword evidence="3" id="KW-1185">Reference proteome</keyword>
<dbReference type="RefSeq" id="WP_145581840.1">
    <property type="nucleotide sequence ID" value="NZ_JAUSTZ010000026.1"/>
</dbReference>
<dbReference type="Pfam" id="PF19754">
    <property type="entry name" value="DUF6241"/>
    <property type="match status" value="1"/>
</dbReference>
<dbReference type="EMBL" id="JAUSTZ010000026">
    <property type="protein sequence ID" value="MDQ0228607.1"/>
    <property type="molecule type" value="Genomic_DNA"/>
</dbReference>
<keyword evidence="1" id="KW-0812">Transmembrane</keyword>
<evidence type="ECO:0000313" key="3">
    <source>
        <dbReference type="Proteomes" id="UP001232245"/>
    </source>
</evidence>